<keyword evidence="2" id="KW-1185">Reference proteome</keyword>
<name>A0A165PN05_9APHY</name>
<dbReference type="EMBL" id="KV429067">
    <property type="protein sequence ID" value="KZT68411.1"/>
    <property type="molecule type" value="Genomic_DNA"/>
</dbReference>
<evidence type="ECO:0000313" key="1">
    <source>
        <dbReference type="EMBL" id="KZT68411.1"/>
    </source>
</evidence>
<accession>A0A165PN05</accession>
<dbReference type="AlphaFoldDB" id="A0A165PN05"/>
<proteinExistence type="predicted"/>
<dbReference type="Proteomes" id="UP000076727">
    <property type="component" value="Unassembled WGS sequence"/>
</dbReference>
<protein>
    <submittedName>
        <fullName evidence="1">Uncharacterized protein</fullName>
    </submittedName>
</protein>
<gene>
    <name evidence="1" type="ORF">DAEQUDRAFT_727990</name>
</gene>
<sequence length="160" mass="17664">MQIDFGLDNKNVCTGIQEAAQPIRARWFRTGISCARQGQLHIERDQYGPLADRTLTICRNCLTDATPAEDMATHGGRRSVTRIRHTHPAMQGSQALRGARCQGGRSILLGATSHGPNRDGELVLRGSCPLSTRGWFYSLIVYIFLLVTECESVFCRADDG</sequence>
<organism evidence="1 2">
    <name type="scientific">Daedalea quercina L-15889</name>
    <dbReference type="NCBI Taxonomy" id="1314783"/>
    <lineage>
        <taxon>Eukaryota</taxon>
        <taxon>Fungi</taxon>
        <taxon>Dikarya</taxon>
        <taxon>Basidiomycota</taxon>
        <taxon>Agaricomycotina</taxon>
        <taxon>Agaricomycetes</taxon>
        <taxon>Polyporales</taxon>
        <taxon>Fomitopsis</taxon>
    </lineage>
</organism>
<evidence type="ECO:0000313" key="2">
    <source>
        <dbReference type="Proteomes" id="UP000076727"/>
    </source>
</evidence>
<reference evidence="1 2" key="1">
    <citation type="journal article" date="2016" name="Mol. Biol. Evol.">
        <title>Comparative Genomics of Early-Diverging Mushroom-Forming Fungi Provides Insights into the Origins of Lignocellulose Decay Capabilities.</title>
        <authorList>
            <person name="Nagy L.G."/>
            <person name="Riley R."/>
            <person name="Tritt A."/>
            <person name="Adam C."/>
            <person name="Daum C."/>
            <person name="Floudas D."/>
            <person name="Sun H."/>
            <person name="Yadav J.S."/>
            <person name="Pangilinan J."/>
            <person name="Larsson K.H."/>
            <person name="Matsuura K."/>
            <person name="Barry K."/>
            <person name="Labutti K."/>
            <person name="Kuo R."/>
            <person name="Ohm R.A."/>
            <person name="Bhattacharya S.S."/>
            <person name="Shirouzu T."/>
            <person name="Yoshinaga Y."/>
            <person name="Martin F.M."/>
            <person name="Grigoriev I.V."/>
            <person name="Hibbett D.S."/>
        </authorList>
    </citation>
    <scope>NUCLEOTIDE SEQUENCE [LARGE SCALE GENOMIC DNA]</scope>
    <source>
        <strain evidence="1 2">L-15889</strain>
    </source>
</reference>